<evidence type="ECO:0000256" key="1">
    <source>
        <dbReference type="ARBA" id="ARBA00004196"/>
    </source>
</evidence>
<evidence type="ECO:0000256" key="4">
    <source>
        <dbReference type="SAM" id="MobiDB-lite"/>
    </source>
</evidence>
<sequence length="425" mass="46334">MRENDGDRGLTRRAYLASGGAVVASGALAGCSTESGPASEGNGTDDTTSAAGESQTSESGGADGSETTDGARSETESSADGPYTVSMAPMGEVEFERVPTSIFTRLTHHAGMAFALGRGNDVNAMHAPDWYDAIWNLFTPRLPGVELDWSGLYSSWQVDKEHLYELDSDVHLADPASVDALENWDESDIDEIAENVGPWFGNSLSARHQDPPEAWADRYEYYTLWEQFETVAEVFQERERYEALASIRDDMVATIEGNLPPESERPTVTMAGTSDLESIYVYKVNVPGFLASHTRPFGLVDAFGDDVASGAAVDMEAMVAADPDAIIVMGGMHPERPMSATRQAIEDHPVGGDLSAVQNDRVYAQAARYQGPILNLFQTEMTAKQLFPEQFGEWPLYDTGPYPELSSEEQLFDHQRVADIINGEF</sequence>
<dbReference type="RefSeq" id="WP_247419254.1">
    <property type="nucleotide sequence ID" value="NZ_JALLGW010000002.1"/>
</dbReference>
<evidence type="ECO:0000313" key="7">
    <source>
        <dbReference type="Proteomes" id="UP001596099"/>
    </source>
</evidence>
<dbReference type="PANTHER" id="PTHR30532">
    <property type="entry name" value="IRON III DICITRATE-BINDING PERIPLASMIC PROTEIN"/>
    <property type="match status" value="1"/>
</dbReference>
<keyword evidence="3" id="KW-0732">Signal</keyword>
<dbReference type="InterPro" id="IPR006311">
    <property type="entry name" value="TAT_signal"/>
</dbReference>
<name>A0ABD5RJ91_9EURY</name>
<evidence type="ECO:0000256" key="2">
    <source>
        <dbReference type="ARBA" id="ARBA00022448"/>
    </source>
</evidence>
<dbReference type="PANTHER" id="PTHR30532:SF1">
    <property type="entry name" value="IRON(3+)-HYDROXAMATE-BINDING PROTEIN FHUD"/>
    <property type="match status" value="1"/>
</dbReference>
<gene>
    <name evidence="6" type="ORF">ACFPYI_03310</name>
</gene>
<dbReference type="InterPro" id="IPR002491">
    <property type="entry name" value="ABC_transptr_periplasmic_BD"/>
</dbReference>
<protein>
    <submittedName>
        <fullName evidence="6">ABC transporter substrate-binding protein</fullName>
    </submittedName>
</protein>
<dbReference type="Gene3D" id="3.40.50.1980">
    <property type="entry name" value="Nitrogenase molybdenum iron protein domain"/>
    <property type="match status" value="2"/>
</dbReference>
<evidence type="ECO:0000313" key="6">
    <source>
        <dbReference type="EMBL" id="MFC5970348.1"/>
    </source>
</evidence>
<feature type="domain" description="Fe/B12 periplasmic-binding" evidence="5">
    <location>
        <begin position="101"/>
        <end position="394"/>
    </location>
</feature>
<keyword evidence="2" id="KW-0813">Transport</keyword>
<evidence type="ECO:0000256" key="3">
    <source>
        <dbReference type="ARBA" id="ARBA00022729"/>
    </source>
</evidence>
<dbReference type="Proteomes" id="UP001596099">
    <property type="component" value="Unassembled WGS sequence"/>
</dbReference>
<feature type="compositionally biased region" description="Polar residues" evidence="4">
    <location>
        <begin position="32"/>
        <end position="68"/>
    </location>
</feature>
<dbReference type="PROSITE" id="PS51318">
    <property type="entry name" value="TAT"/>
    <property type="match status" value="1"/>
</dbReference>
<reference evidence="6 7" key="1">
    <citation type="journal article" date="2019" name="Int. J. Syst. Evol. Microbiol.">
        <title>The Global Catalogue of Microorganisms (GCM) 10K type strain sequencing project: providing services to taxonomists for standard genome sequencing and annotation.</title>
        <authorList>
            <consortium name="The Broad Institute Genomics Platform"/>
            <consortium name="The Broad Institute Genome Sequencing Center for Infectious Disease"/>
            <person name="Wu L."/>
            <person name="Ma J."/>
        </authorList>
    </citation>
    <scope>NUCLEOTIDE SEQUENCE [LARGE SCALE GENOMIC DNA]</scope>
    <source>
        <strain evidence="6 7">CGMCC 1.12543</strain>
    </source>
</reference>
<comment type="caution">
    <text evidence="6">The sequence shown here is derived from an EMBL/GenBank/DDBJ whole genome shotgun (WGS) entry which is preliminary data.</text>
</comment>
<accession>A0ABD5RJ91</accession>
<dbReference type="SUPFAM" id="SSF53807">
    <property type="entry name" value="Helical backbone' metal receptor"/>
    <property type="match status" value="1"/>
</dbReference>
<proteinExistence type="predicted"/>
<comment type="subcellular location">
    <subcellularLocation>
        <location evidence="1">Cell envelope</location>
    </subcellularLocation>
</comment>
<keyword evidence="7" id="KW-1185">Reference proteome</keyword>
<dbReference type="InterPro" id="IPR051313">
    <property type="entry name" value="Bact_iron-sidero_bind"/>
</dbReference>
<dbReference type="AlphaFoldDB" id="A0ABD5RJ91"/>
<dbReference type="Pfam" id="PF01497">
    <property type="entry name" value="Peripla_BP_2"/>
    <property type="match status" value="1"/>
</dbReference>
<organism evidence="6 7">
    <name type="scientific">Halomarina salina</name>
    <dbReference type="NCBI Taxonomy" id="1872699"/>
    <lineage>
        <taxon>Archaea</taxon>
        <taxon>Methanobacteriati</taxon>
        <taxon>Methanobacteriota</taxon>
        <taxon>Stenosarchaea group</taxon>
        <taxon>Halobacteria</taxon>
        <taxon>Halobacteriales</taxon>
        <taxon>Natronomonadaceae</taxon>
        <taxon>Halomarina</taxon>
    </lineage>
</organism>
<dbReference type="PROSITE" id="PS50983">
    <property type="entry name" value="FE_B12_PBP"/>
    <property type="match status" value="1"/>
</dbReference>
<dbReference type="EMBL" id="JBHSQH010000001">
    <property type="protein sequence ID" value="MFC5970348.1"/>
    <property type="molecule type" value="Genomic_DNA"/>
</dbReference>
<dbReference type="PROSITE" id="PS51257">
    <property type="entry name" value="PROKAR_LIPOPROTEIN"/>
    <property type="match status" value="1"/>
</dbReference>
<evidence type="ECO:0000259" key="5">
    <source>
        <dbReference type="PROSITE" id="PS50983"/>
    </source>
</evidence>
<feature type="region of interest" description="Disordered" evidence="4">
    <location>
        <begin position="29"/>
        <end position="86"/>
    </location>
</feature>